<sequence>MRRRSHARHNHPPPGRVSHQTHPYPWGDHTVKRTVTAAVLLAALAALPACSSSDDSDKDDTTHAAPTTEAASPGVDDSAAEKKAGIPPEPTGAARDNVLAVLFDVNPVLVADEEDAIDNARNQCAAINGGAERLEWSAQQRFSSSAHEVTEDEAKHINIGLAEFCRTV</sequence>
<protein>
    <recommendedName>
        <fullName evidence="4">DUF732 domain-containing protein</fullName>
    </recommendedName>
</protein>
<accession>A0ABP9SXE7</accession>
<evidence type="ECO:0008006" key="4">
    <source>
        <dbReference type="Google" id="ProtNLM"/>
    </source>
</evidence>
<feature type="region of interest" description="Disordered" evidence="1">
    <location>
        <begin position="50"/>
        <end position="93"/>
    </location>
</feature>
<reference evidence="3" key="1">
    <citation type="journal article" date="2019" name="Int. J. Syst. Evol. Microbiol.">
        <title>The Global Catalogue of Microorganisms (GCM) 10K type strain sequencing project: providing services to taxonomists for standard genome sequencing and annotation.</title>
        <authorList>
            <consortium name="The Broad Institute Genomics Platform"/>
            <consortium name="The Broad Institute Genome Sequencing Center for Infectious Disease"/>
            <person name="Wu L."/>
            <person name="Ma J."/>
        </authorList>
    </citation>
    <scope>NUCLEOTIDE SEQUENCE [LARGE SCALE GENOMIC DNA]</scope>
    <source>
        <strain evidence="3">JCM 18306</strain>
    </source>
</reference>
<dbReference type="Proteomes" id="UP001499878">
    <property type="component" value="Unassembled WGS sequence"/>
</dbReference>
<gene>
    <name evidence="2" type="ORF">GCM10023323_14980</name>
</gene>
<comment type="caution">
    <text evidence="2">The sequence shown here is derived from an EMBL/GenBank/DDBJ whole genome shotgun (WGS) entry which is preliminary data.</text>
</comment>
<proteinExistence type="predicted"/>
<dbReference type="EMBL" id="BAABJR010000003">
    <property type="protein sequence ID" value="GAA5205871.1"/>
    <property type="molecule type" value="Genomic_DNA"/>
</dbReference>
<keyword evidence="3" id="KW-1185">Reference proteome</keyword>
<name>A0ABP9SXE7_9ACTN</name>
<feature type="compositionally biased region" description="Basic residues" evidence="1">
    <location>
        <begin position="1"/>
        <end position="11"/>
    </location>
</feature>
<organism evidence="2 3">
    <name type="scientific">Streptomyces thinghirensis</name>
    <dbReference type="NCBI Taxonomy" id="551547"/>
    <lineage>
        <taxon>Bacteria</taxon>
        <taxon>Bacillati</taxon>
        <taxon>Actinomycetota</taxon>
        <taxon>Actinomycetes</taxon>
        <taxon>Kitasatosporales</taxon>
        <taxon>Streptomycetaceae</taxon>
        <taxon>Streptomyces</taxon>
    </lineage>
</organism>
<evidence type="ECO:0000313" key="3">
    <source>
        <dbReference type="Proteomes" id="UP001499878"/>
    </source>
</evidence>
<evidence type="ECO:0000313" key="2">
    <source>
        <dbReference type="EMBL" id="GAA5205871.1"/>
    </source>
</evidence>
<feature type="region of interest" description="Disordered" evidence="1">
    <location>
        <begin position="1"/>
        <end position="28"/>
    </location>
</feature>
<evidence type="ECO:0000256" key="1">
    <source>
        <dbReference type="SAM" id="MobiDB-lite"/>
    </source>
</evidence>